<keyword evidence="2" id="KW-1185">Reference proteome</keyword>
<dbReference type="Proteomes" id="UP001501752">
    <property type="component" value="Unassembled WGS sequence"/>
</dbReference>
<accession>A0ABP9DGM3</accession>
<comment type="caution">
    <text evidence="1">The sequence shown here is derived from an EMBL/GenBank/DDBJ whole genome shotgun (WGS) entry which is preliminary data.</text>
</comment>
<sequence>MGRGRSVRCAGGFALVLVVAGCTTPHHDRALPAPSASVTASAAASVAGSPAATDCADPRYEFTPAVETETLTHVTAAVTVTAAGGGPLNLPGALAVRPITAAATSSVGDSDARRVYDAFVHQSPTPGLPEFGGVLGPYPGSSAVSTSRPGRFVGYAFNWVITSSFVRHCNGADAVGTVTTFRPRSPVAGLVDCADPRGEVQQQAARLMCGTGS</sequence>
<gene>
    <name evidence="1" type="ORF">GCM10023235_08760</name>
</gene>
<evidence type="ECO:0000313" key="1">
    <source>
        <dbReference type="EMBL" id="GAA4836150.1"/>
    </source>
</evidence>
<reference evidence="2" key="1">
    <citation type="journal article" date="2019" name="Int. J. Syst. Evol. Microbiol.">
        <title>The Global Catalogue of Microorganisms (GCM) 10K type strain sequencing project: providing services to taxonomists for standard genome sequencing and annotation.</title>
        <authorList>
            <consortium name="The Broad Institute Genomics Platform"/>
            <consortium name="The Broad Institute Genome Sequencing Center for Infectious Disease"/>
            <person name="Wu L."/>
            <person name="Ma J."/>
        </authorList>
    </citation>
    <scope>NUCLEOTIDE SEQUENCE [LARGE SCALE GENOMIC DNA]</scope>
    <source>
        <strain evidence="2">JCM 13006</strain>
    </source>
</reference>
<proteinExistence type="predicted"/>
<dbReference type="PROSITE" id="PS51257">
    <property type="entry name" value="PROKAR_LIPOPROTEIN"/>
    <property type="match status" value="1"/>
</dbReference>
<evidence type="ECO:0000313" key="2">
    <source>
        <dbReference type="Proteomes" id="UP001501752"/>
    </source>
</evidence>
<organism evidence="1 2">
    <name type="scientific">Kitasatospora terrestris</name>
    <dbReference type="NCBI Taxonomy" id="258051"/>
    <lineage>
        <taxon>Bacteria</taxon>
        <taxon>Bacillati</taxon>
        <taxon>Actinomycetota</taxon>
        <taxon>Actinomycetes</taxon>
        <taxon>Kitasatosporales</taxon>
        <taxon>Streptomycetaceae</taxon>
        <taxon>Kitasatospora</taxon>
    </lineage>
</organism>
<name>A0ABP9DGM3_9ACTN</name>
<dbReference type="EMBL" id="BAABIS010000001">
    <property type="protein sequence ID" value="GAA4836150.1"/>
    <property type="molecule type" value="Genomic_DNA"/>
</dbReference>
<evidence type="ECO:0008006" key="3">
    <source>
        <dbReference type="Google" id="ProtNLM"/>
    </source>
</evidence>
<protein>
    <recommendedName>
        <fullName evidence="3">Lipoprotein</fullName>
    </recommendedName>
</protein>